<evidence type="ECO:0000259" key="1">
    <source>
        <dbReference type="Pfam" id="PF03478"/>
    </source>
</evidence>
<comment type="caution">
    <text evidence="2">The sequence shown here is derived from an EMBL/GenBank/DDBJ whole genome shotgun (WGS) entry which is preliminary data.</text>
</comment>
<dbReference type="Proteomes" id="UP000251960">
    <property type="component" value="Chromosome 6"/>
</dbReference>
<dbReference type="Pfam" id="PF03478">
    <property type="entry name" value="Beta-prop_KIB1-4"/>
    <property type="match status" value="1"/>
</dbReference>
<dbReference type="PANTHER" id="PTHR33110:SF125">
    <property type="entry name" value="OS05G0570350 PROTEIN"/>
    <property type="match status" value="1"/>
</dbReference>
<dbReference type="AlphaFoldDB" id="A0A3L6ECJ7"/>
<proteinExistence type="predicted"/>
<dbReference type="InterPro" id="IPR005174">
    <property type="entry name" value="KIB1-4_b-propeller"/>
</dbReference>
<dbReference type="PANTHER" id="PTHR33110">
    <property type="entry name" value="F-BOX/KELCH-REPEAT PROTEIN-RELATED"/>
    <property type="match status" value="1"/>
</dbReference>
<gene>
    <name evidence="2" type="ORF">Zm00014a_007234</name>
</gene>
<evidence type="ECO:0000313" key="2">
    <source>
        <dbReference type="EMBL" id="PWZ18465.1"/>
    </source>
</evidence>
<protein>
    <recommendedName>
        <fullName evidence="1">KIB1-4 beta-propeller domain-containing protein</fullName>
    </recommendedName>
</protein>
<dbReference type="EMBL" id="NCVQ01000007">
    <property type="protein sequence ID" value="PWZ18465.1"/>
    <property type="molecule type" value="Genomic_DNA"/>
</dbReference>
<name>A0A3L6ECJ7_MAIZE</name>
<reference evidence="2" key="1">
    <citation type="journal article" date="2018" name="Nat. Genet.">
        <title>Extensive intraspecific gene order and gene structural variations between Mo17 and other maize genomes.</title>
        <authorList>
            <person name="Sun S."/>
            <person name="Zhou Y."/>
            <person name="Chen J."/>
            <person name="Shi J."/>
            <person name="Zhao H."/>
            <person name="Zhao H."/>
            <person name="Song W."/>
            <person name="Zhang M."/>
            <person name="Cui Y."/>
            <person name="Dong X."/>
            <person name="Liu H."/>
            <person name="Ma X."/>
            <person name="Jiao Y."/>
            <person name="Wang B."/>
            <person name="Wei X."/>
            <person name="Stein J.C."/>
            <person name="Glaubitz J.C."/>
            <person name="Lu F."/>
            <person name="Yu G."/>
            <person name="Liang C."/>
            <person name="Fengler K."/>
            <person name="Li B."/>
            <person name="Rafalski A."/>
            <person name="Schnable P.S."/>
            <person name="Ware D.H."/>
            <person name="Buckler E.S."/>
            <person name="Lai J."/>
        </authorList>
    </citation>
    <scope>NUCLEOTIDE SEQUENCE [LARGE SCALE GENOMIC DNA]</scope>
    <source>
        <tissue evidence="2">Seedling</tissue>
    </source>
</reference>
<organism evidence="2">
    <name type="scientific">Zea mays</name>
    <name type="common">Maize</name>
    <dbReference type="NCBI Taxonomy" id="4577"/>
    <lineage>
        <taxon>Eukaryota</taxon>
        <taxon>Viridiplantae</taxon>
        <taxon>Streptophyta</taxon>
        <taxon>Embryophyta</taxon>
        <taxon>Tracheophyta</taxon>
        <taxon>Spermatophyta</taxon>
        <taxon>Magnoliopsida</taxon>
        <taxon>Liliopsida</taxon>
        <taxon>Poales</taxon>
        <taxon>Poaceae</taxon>
        <taxon>PACMAD clade</taxon>
        <taxon>Panicoideae</taxon>
        <taxon>Andropogonodae</taxon>
        <taxon>Andropogoneae</taxon>
        <taxon>Tripsacinae</taxon>
        <taxon>Zea</taxon>
    </lineage>
</organism>
<sequence>MAVPPRWANLNIDLVTEIMNRIPCAIDRARMAAVCQAWLAGIARAEDLTFQLPSLFLPPADVTGVYCYLSGCREHSMLPLPGARYFGSYDGGWFFLAYGQTRGHRLLNIRTGDSHALPDMVLDQAAHETHSMVILAAAISSTPDDLYDAAGIVTYQPDLDAPRRRHFAFWSQGDAVAVCNVLPGAPVAVGAGWEPEDVVYYRRNFLFLTHAGHILVCTPIYENDDGGNILVVPWKLMPFLERNFRDCVWEWEYPASTVIRACYLVESRGLLHMVVRLAAHHHAPTSWFKVFDMQPFDIIEPDDDNEEADERSWTWYEVEAVLLDRVLFVGRGCSRSYEVSQYPGFKDGIFFLDDRSFYDAEMMFGGVSERQYPCNDIGRWSPPEGLLPSHVEFYFPERVPSHNSPPAWLLP</sequence>
<feature type="domain" description="KIB1-4 beta-propeller" evidence="1">
    <location>
        <begin position="79"/>
        <end position="358"/>
    </location>
</feature>
<accession>A0A3L6ECJ7</accession>